<dbReference type="EMBL" id="MU006254">
    <property type="protein sequence ID" value="KAF2818306.1"/>
    <property type="molecule type" value="Genomic_DNA"/>
</dbReference>
<evidence type="ECO:0000256" key="1">
    <source>
        <dbReference type="SAM" id="MobiDB-lite"/>
    </source>
</evidence>
<feature type="compositionally biased region" description="Basic and acidic residues" evidence="1">
    <location>
        <begin position="68"/>
        <end position="78"/>
    </location>
</feature>
<name>A0A6A6ZBD2_9PLEO</name>
<proteinExistence type="predicted"/>
<reference evidence="2" key="1">
    <citation type="journal article" date="2020" name="Stud. Mycol.">
        <title>101 Dothideomycetes genomes: a test case for predicting lifestyles and emergence of pathogens.</title>
        <authorList>
            <person name="Haridas S."/>
            <person name="Albert R."/>
            <person name="Binder M."/>
            <person name="Bloem J."/>
            <person name="Labutti K."/>
            <person name="Salamov A."/>
            <person name="Andreopoulos B."/>
            <person name="Baker S."/>
            <person name="Barry K."/>
            <person name="Bills G."/>
            <person name="Bluhm B."/>
            <person name="Cannon C."/>
            <person name="Castanera R."/>
            <person name="Culley D."/>
            <person name="Daum C."/>
            <person name="Ezra D."/>
            <person name="Gonzalez J."/>
            <person name="Henrissat B."/>
            <person name="Kuo A."/>
            <person name="Liang C."/>
            <person name="Lipzen A."/>
            <person name="Lutzoni F."/>
            <person name="Magnuson J."/>
            <person name="Mondo S."/>
            <person name="Nolan M."/>
            <person name="Ohm R."/>
            <person name="Pangilinan J."/>
            <person name="Park H.-J."/>
            <person name="Ramirez L."/>
            <person name="Alfaro M."/>
            <person name="Sun H."/>
            <person name="Tritt A."/>
            <person name="Yoshinaga Y."/>
            <person name="Zwiers L.-H."/>
            <person name="Turgeon B."/>
            <person name="Goodwin S."/>
            <person name="Spatafora J."/>
            <person name="Crous P."/>
            <person name="Grigoriev I."/>
        </authorList>
    </citation>
    <scope>NUCLEOTIDE SEQUENCE</scope>
    <source>
        <strain evidence="2">CBS 113818</strain>
    </source>
</reference>
<accession>A0A6A6ZBD2</accession>
<evidence type="ECO:0000313" key="2">
    <source>
        <dbReference type="EMBL" id="KAF2818306.1"/>
    </source>
</evidence>
<keyword evidence="3" id="KW-1185">Reference proteome</keyword>
<protein>
    <submittedName>
        <fullName evidence="2">Uncharacterized protein</fullName>
    </submittedName>
</protein>
<feature type="compositionally biased region" description="Polar residues" evidence="1">
    <location>
        <begin position="40"/>
        <end position="49"/>
    </location>
</feature>
<organism evidence="2 3">
    <name type="scientific">Ophiobolus disseminans</name>
    <dbReference type="NCBI Taxonomy" id="1469910"/>
    <lineage>
        <taxon>Eukaryota</taxon>
        <taxon>Fungi</taxon>
        <taxon>Dikarya</taxon>
        <taxon>Ascomycota</taxon>
        <taxon>Pezizomycotina</taxon>
        <taxon>Dothideomycetes</taxon>
        <taxon>Pleosporomycetidae</taxon>
        <taxon>Pleosporales</taxon>
        <taxon>Pleosporineae</taxon>
        <taxon>Phaeosphaeriaceae</taxon>
        <taxon>Ophiobolus</taxon>
    </lineage>
</organism>
<gene>
    <name evidence="2" type="ORF">CC86DRAFT_246807</name>
</gene>
<dbReference type="AlphaFoldDB" id="A0A6A6ZBD2"/>
<dbReference type="Proteomes" id="UP000799424">
    <property type="component" value="Unassembled WGS sequence"/>
</dbReference>
<feature type="region of interest" description="Disordered" evidence="1">
    <location>
        <begin position="1"/>
        <end position="78"/>
    </location>
</feature>
<feature type="non-terminal residue" evidence="2">
    <location>
        <position position="78"/>
    </location>
</feature>
<sequence length="78" mass="8305">MAPRKRVSNGPPLTRPAPKKRACNAPSGSSSQPIPILETQPDTLSSSSHKALPDAPKASQATSTFESQLRDNRPEAEI</sequence>
<evidence type="ECO:0000313" key="3">
    <source>
        <dbReference type="Proteomes" id="UP000799424"/>
    </source>
</evidence>